<evidence type="ECO:0000256" key="2">
    <source>
        <dbReference type="ARBA" id="ARBA00022553"/>
    </source>
</evidence>
<dbReference type="SMART" id="SM00823">
    <property type="entry name" value="PKS_PP"/>
    <property type="match status" value="1"/>
</dbReference>
<dbReference type="Gene3D" id="1.10.1200.10">
    <property type="entry name" value="ACP-like"/>
    <property type="match status" value="1"/>
</dbReference>
<organism evidence="4 5">
    <name type="scientific">Streptomyces misionensis</name>
    <dbReference type="NCBI Taxonomy" id="67331"/>
    <lineage>
        <taxon>Bacteria</taxon>
        <taxon>Bacillati</taxon>
        <taxon>Actinomycetota</taxon>
        <taxon>Actinomycetes</taxon>
        <taxon>Kitasatosporales</taxon>
        <taxon>Streptomycetaceae</taxon>
        <taxon>Streptomyces</taxon>
    </lineage>
</organism>
<keyword evidence="5" id="KW-1185">Reference proteome</keyword>
<dbReference type="InterPro" id="IPR036736">
    <property type="entry name" value="ACP-like_sf"/>
</dbReference>
<dbReference type="InterPro" id="IPR009081">
    <property type="entry name" value="PP-bd_ACP"/>
</dbReference>
<accession>A0A5C6JV43</accession>
<evidence type="ECO:0000313" key="5">
    <source>
        <dbReference type="Proteomes" id="UP000320481"/>
    </source>
</evidence>
<sequence length="90" mass="9852">MFDEMRSQMSQTPGTENGADRIPELWAEVLGAGSDPNLGFLENGGDSFRALTLSTRIHEETGVEIDFLDILESENVHALRDLLRSAADSS</sequence>
<evidence type="ECO:0000256" key="1">
    <source>
        <dbReference type="ARBA" id="ARBA00022450"/>
    </source>
</evidence>
<dbReference type="Pfam" id="PF00550">
    <property type="entry name" value="PP-binding"/>
    <property type="match status" value="1"/>
</dbReference>
<dbReference type="AlphaFoldDB" id="A0A5C6JV43"/>
<dbReference type="GO" id="GO:0017000">
    <property type="term" value="P:antibiotic biosynthetic process"/>
    <property type="evidence" value="ECO:0007669"/>
    <property type="project" value="UniProtKB-ARBA"/>
</dbReference>
<keyword evidence="1" id="KW-0596">Phosphopantetheine</keyword>
<dbReference type="GO" id="GO:0031177">
    <property type="term" value="F:phosphopantetheine binding"/>
    <property type="evidence" value="ECO:0007669"/>
    <property type="project" value="InterPro"/>
</dbReference>
<evidence type="ECO:0000259" key="3">
    <source>
        <dbReference type="PROSITE" id="PS50075"/>
    </source>
</evidence>
<keyword evidence="2" id="KW-0597">Phosphoprotein</keyword>
<reference evidence="4" key="1">
    <citation type="journal article" date="2019" name="Microbiol. Resour. Announc.">
        <title>Draft Genomic Sequences of Streptomyces misionensis and Streptomyces albidoflavus, bacteria applied for phytopathogen biocontrol.</title>
        <authorList>
            <person name="Pylro V."/>
            <person name="Dias A."/>
            <person name="Andreote F."/>
            <person name="Varani A."/>
            <person name="Andreote C."/>
            <person name="Bernardo E."/>
            <person name="Martins T."/>
        </authorList>
    </citation>
    <scope>NUCLEOTIDE SEQUENCE [LARGE SCALE GENOMIC DNA]</scope>
    <source>
        <strain evidence="4">66</strain>
    </source>
</reference>
<dbReference type="SUPFAM" id="SSF47336">
    <property type="entry name" value="ACP-like"/>
    <property type="match status" value="1"/>
</dbReference>
<dbReference type="EMBL" id="VOGW01000069">
    <property type="protein sequence ID" value="TWV49636.1"/>
    <property type="molecule type" value="Genomic_DNA"/>
</dbReference>
<dbReference type="Proteomes" id="UP000320481">
    <property type="component" value="Unassembled WGS sequence"/>
</dbReference>
<comment type="caution">
    <text evidence="4">The sequence shown here is derived from an EMBL/GenBank/DDBJ whole genome shotgun (WGS) entry which is preliminary data.</text>
</comment>
<gene>
    <name evidence="4" type="ORF">FRZ03_12510</name>
</gene>
<protein>
    <submittedName>
        <fullName evidence="4">Acyl carrier protein</fullName>
    </submittedName>
</protein>
<evidence type="ECO:0000313" key="4">
    <source>
        <dbReference type="EMBL" id="TWV49636.1"/>
    </source>
</evidence>
<dbReference type="InterPro" id="IPR020806">
    <property type="entry name" value="PKS_PP-bd"/>
</dbReference>
<feature type="domain" description="Carrier" evidence="3">
    <location>
        <begin position="13"/>
        <end position="87"/>
    </location>
</feature>
<proteinExistence type="predicted"/>
<dbReference type="PROSITE" id="PS50075">
    <property type="entry name" value="CARRIER"/>
    <property type="match status" value="1"/>
</dbReference>
<name>A0A5C6JV43_9ACTN</name>